<comment type="caution">
    <text evidence="22">The sequence shown here is derived from an EMBL/GenBank/DDBJ whole genome shotgun (WGS) entry which is preliminary data.</text>
</comment>
<dbReference type="STRING" id="1193518.BN13_320009"/>
<dbReference type="InterPro" id="IPR006195">
    <property type="entry name" value="aa-tRNA-synth_II"/>
</dbReference>
<feature type="transmembrane region" description="Helical" evidence="20">
    <location>
        <begin position="59"/>
        <end position="81"/>
    </location>
</feature>
<organism evidence="22 23">
    <name type="scientific">Nostocoides jenkinsii Ben 74</name>
    <dbReference type="NCBI Taxonomy" id="1193518"/>
    <lineage>
        <taxon>Bacteria</taxon>
        <taxon>Bacillati</taxon>
        <taxon>Actinomycetota</taxon>
        <taxon>Actinomycetes</taxon>
        <taxon>Micrococcales</taxon>
        <taxon>Intrasporangiaceae</taxon>
        <taxon>Nostocoides</taxon>
    </lineage>
</organism>
<feature type="binding site" evidence="19">
    <location>
        <position position="990"/>
    </location>
    <ligand>
        <name>Mg(2+)</name>
        <dbReference type="ChEBI" id="CHEBI:18420"/>
        <label>1</label>
    </ligand>
</feature>
<evidence type="ECO:0000256" key="1">
    <source>
        <dbReference type="ARBA" id="ARBA00004651"/>
    </source>
</evidence>
<keyword evidence="9 19" id="KW-0547">Nucleotide-binding</keyword>
<keyword evidence="5 19" id="KW-0436">Ligase</keyword>
<feature type="binding site" evidence="19">
    <location>
        <position position="997"/>
    </location>
    <ligand>
        <name>Mg(2+)</name>
        <dbReference type="ChEBI" id="CHEBI:18420"/>
        <label>1</label>
    </ligand>
</feature>
<dbReference type="NCBIfam" id="NF002821">
    <property type="entry name" value="PRK02983.1"/>
    <property type="match status" value="1"/>
</dbReference>
<comment type="subcellular location">
    <subcellularLocation>
        <location evidence="1">Cell membrane</location>
        <topology evidence="1">Multi-pass membrane protein</topology>
    </subcellularLocation>
    <subcellularLocation>
        <location evidence="19">Cytoplasm</location>
    </subcellularLocation>
</comment>
<evidence type="ECO:0000259" key="21">
    <source>
        <dbReference type="PROSITE" id="PS50862"/>
    </source>
</evidence>
<keyword evidence="19" id="KW-0963">Cytoplasm</keyword>
<dbReference type="GO" id="GO:0050071">
    <property type="term" value="F:phosphatidylglycerol lysyltransferase activity"/>
    <property type="evidence" value="ECO:0007669"/>
    <property type="project" value="UniProtKB-EC"/>
</dbReference>
<dbReference type="HAMAP" id="MF_00252">
    <property type="entry name" value="Lys_tRNA_synth_class2"/>
    <property type="match status" value="1"/>
</dbReference>
<dbReference type="EC" id="6.1.1.6" evidence="19"/>
<keyword evidence="23" id="KW-1185">Reference proteome</keyword>
<dbReference type="GO" id="GO:0000049">
    <property type="term" value="F:tRNA binding"/>
    <property type="evidence" value="ECO:0007669"/>
    <property type="project" value="TreeGrafter"/>
</dbReference>
<dbReference type="InterPro" id="IPR012340">
    <property type="entry name" value="NA-bd_OB-fold"/>
</dbReference>
<feature type="transmembrane region" description="Helical" evidence="20">
    <location>
        <begin position="101"/>
        <end position="121"/>
    </location>
</feature>
<evidence type="ECO:0000256" key="17">
    <source>
        <dbReference type="ARBA" id="ARBA00047540"/>
    </source>
</evidence>
<evidence type="ECO:0000256" key="12">
    <source>
        <dbReference type="ARBA" id="ARBA00023098"/>
    </source>
</evidence>
<evidence type="ECO:0000256" key="9">
    <source>
        <dbReference type="ARBA" id="ARBA00022741"/>
    </source>
</evidence>
<keyword evidence="13 19" id="KW-0030">Aminoacyl-tRNA synthetase</keyword>
<dbReference type="InterPro" id="IPR045864">
    <property type="entry name" value="aa-tRNA-synth_II/BPL/LPL"/>
</dbReference>
<keyword evidence="15" id="KW-0511">Multifunctional enzyme</keyword>
<evidence type="ECO:0000256" key="15">
    <source>
        <dbReference type="ARBA" id="ARBA00023268"/>
    </source>
</evidence>
<dbReference type="GO" id="GO:0004824">
    <property type="term" value="F:lysine-tRNA ligase activity"/>
    <property type="evidence" value="ECO:0007669"/>
    <property type="project" value="UniProtKB-UniRule"/>
</dbReference>
<dbReference type="PROSITE" id="PS50862">
    <property type="entry name" value="AA_TRNA_LIGASE_II"/>
    <property type="match status" value="1"/>
</dbReference>
<dbReference type="GO" id="GO:0005829">
    <property type="term" value="C:cytosol"/>
    <property type="evidence" value="ECO:0007669"/>
    <property type="project" value="TreeGrafter"/>
</dbReference>
<dbReference type="InterPro" id="IPR004365">
    <property type="entry name" value="NA-bd_OB_tRNA"/>
</dbReference>
<comment type="catalytic activity">
    <reaction evidence="17">
        <text>L-lysyl-tRNA(Lys) + a 1,2-diacyl-sn-glycero-3-phospho-(1'-sn-glycerol) = a 1,2-diacyl-sn-glycero-3-phospho-1'-(3'-O-L-lysyl)-sn-glycerol + tRNA(Lys)</text>
        <dbReference type="Rhea" id="RHEA:10668"/>
        <dbReference type="Rhea" id="RHEA-COMP:9696"/>
        <dbReference type="Rhea" id="RHEA-COMP:9697"/>
        <dbReference type="ChEBI" id="CHEBI:64716"/>
        <dbReference type="ChEBI" id="CHEBI:75792"/>
        <dbReference type="ChEBI" id="CHEBI:78442"/>
        <dbReference type="ChEBI" id="CHEBI:78529"/>
        <dbReference type="EC" id="2.3.2.3"/>
    </reaction>
</comment>
<evidence type="ECO:0000313" key="23">
    <source>
        <dbReference type="Proteomes" id="UP000035720"/>
    </source>
</evidence>
<dbReference type="InterPro" id="IPR031553">
    <property type="entry name" value="tRNA-synt_2_TM"/>
</dbReference>
<dbReference type="GO" id="GO:0046677">
    <property type="term" value="P:response to antibiotic"/>
    <property type="evidence" value="ECO:0007669"/>
    <property type="project" value="UniProtKB-KW"/>
</dbReference>
<proteinExistence type="inferred from homology"/>
<evidence type="ECO:0000256" key="2">
    <source>
        <dbReference type="ARBA" id="ARBA00005270"/>
    </source>
</evidence>
<feature type="transmembrane region" description="Helical" evidence="20">
    <location>
        <begin position="34"/>
        <end position="52"/>
    </location>
</feature>
<keyword evidence="4" id="KW-1003">Cell membrane</keyword>
<evidence type="ECO:0000256" key="3">
    <source>
        <dbReference type="ARBA" id="ARBA00009968"/>
    </source>
</evidence>
<feature type="binding site" evidence="19">
    <location>
        <position position="997"/>
    </location>
    <ligand>
        <name>Mg(2+)</name>
        <dbReference type="ChEBI" id="CHEBI:18420"/>
        <label>2</label>
    </ligand>
</feature>
<dbReference type="Pfam" id="PF00152">
    <property type="entry name" value="tRNA-synt_2"/>
    <property type="match status" value="1"/>
</dbReference>
<dbReference type="Pfam" id="PF16995">
    <property type="entry name" value="tRNA-synt_2_TM"/>
    <property type="match status" value="1"/>
</dbReference>
<dbReference type="Proteomes" id="UP000035720">
    <property type="component" value="Unassembled WGS sequence"/>
</dbReference>
<keyword evidence="10 19" id="KW-0067">ATP-binding</keyword>
<keyword evidence="7 20" id="KW-0812">Transmembrane</keyword>
<dbReference type="InterPro" id="IPR044136">
    <property type="entry name" value="Lys-tRNA-ligase_II_N"/>
</dbReference>
<keyword evidence="6" id="KW-0808">Transferase</keyword>
<evidence type="ECO:0000256" key="10">
    <source>
        <dbReference type="ARBA" id="ARBA00022840"/>
    </source>
</evidence>
<evidence type="ECO:0000256" key="4">
    <source>
        <dbReference type="ARBA" id="ARBA00022475"/>
    </source>
</evidence>
<keyword evidence="8 19" id="KW-0479">Metal-binding</keyword>
<comment type="similarity">
    <text evidence="19">Belongs to the class-II aminoacyl-tRNA synthetase family.</text>
</comment>
<evidence type="ECO:0000256" key="7">
    <source>
        <dbReference type="ARBA" id="ARBA00022692"/>
    </source>
</evidence>
<dbReference type="GO" id="GO:0005524">
    <property type="term" value="F:ATP binding"/>
    <property type="evidence" value="ECO:0007669"/>
    <property type="project" value="UniProtKB-UniRule"/>
</dbReference>
<dbReference type="PRINTS" id="PR00982">
    <property type="entry name" value="TRNASYNTHLYS"/>
</dbReference>
<evidence type="ECO:0000256" key="20">
    <source>
        <dbReference type="SAM" id="Phobius"/>
    </source>
</evidence>
<comment type="catalytic activity">
    <reaction evidence="18 19">
        <text>tRNA(Lys) + L-lysine + ATP = L-lysyl-tRNA(Lys) + AMP + diphosphate</text>
        <dbReference type="Rhea" id="RHEA:20792"/>
        <dbReference type="Rhea" id="RHEA-COMP:9696"/>
        <dbReference type="Rhea" id="RHEA-COMP:9697"/>
        <dbReference type="ChEBI" id="CHEBI:30616"/>
        <dbReference type="ChEBI" id="CHEBI:32551"/>
        <dbReference type="ChEBI" id="CHEBI:33019"/>
        <dbReference type="ChEBI" id="CHEBI:78442"/>
        <dbReference type="ChEBI" id="CHEBI:78529"/>
        <dbReference type="ChEBI" id="CHEBI:456215"/>
        <dbReference type="EC" id="6.1.1.6"/>
    </reaction>
</comment>
<dbReference type="InterPro" id="IPR004364">
    <property type="entry name" value="Aa-tRNA-synt_II"/>
</dbReference>
<evidence type="ECO:0000256" key="8">
    <source>
        <dbReference type="ARBA" id="ARBA00022723"/>
    </source>
</evidence>
<gene>
    <name evidence="19 22" type="primary">lysS</name>
    <name evidence="22" type="ORF">BN13_320009</name>
</gene>
<keyword evidence="14" id="KW-0046">Antibiotic resistance</keyword>
<dbReference type="InterPro" id="IPR024320">
    <property type="entry name" value="LPG_synthase_C"/>
</dbReference>
<comment type="similarity">
    <text evidence="3">In the C-terminal section; belongs to the class-II aminoacyl-tRNA synthetase family.</text>
</comment>
<evidence type="ECO:0000256" key="18">
    <source>
        <dbReference type="ARBA" id="ARBA00048573"/>
    </source>
</evidence>
<dbReference type="GO" id="GO:0006629">
    <property type="term" value="P:lipid metabolic process"/>
    <property type="evidence" value="ECO:0007669"/>
    <property type="project" value="UniProtKB-KW"/>
</dbReference>
<accession>A0A077MBI8</accession>
<dbReference type="NCBIfam" id="NF001756">
    <property type="entry name" value="PRK00484.1"/>
    <property type="match status" value="1"/>
</dbReference>
<dbReference type="PANTHER" id="PTHR42918:SF15">
    <property type="entry name" value="LYSINE--TRNA LIGASE, CHLOROPLASTIC_MITOCHONDRIAL"/>
    <property type="match status" value="1"/>
</dbReference>
<keyword evidence="19" id="KW-0460">Magnesium</keyword>
<comment type="similarity">
    <text evidence="2">In the N-terminal section; belongs to the LPG synthetase family.</text>
</comment>
<dbReference type="InterPro" id="IPR002313">
    <property type="entry name" value="Lys-tRNA-ligase_II"/>
</dbReference>
<dbReference type="InterPro" id="IPR018149">
    <property type="entry name" value="Lys-tRNA-synth_II_C"/>
</dbReference>
<protein>
    <recommendedName>
        <fullName evidence="19">Lysine--tRNA ligase</fullName>
        <ecNumber evidence="19">6.1.1.6</ecNumber>
    </recommendedName>
    <alternativeName>
        <fullName evidence="19">Lysyl-tRNA synthetase</fullName>
        <shortName evidence="19">LysRS</shortName>
    </alternativeName>
</protein>
<comment type="subunit">
    <text evidence="19">Homodimer.</text>
</comment>
<keyword evidence="20" id="KW-0472">Membrane</keyword>
<evidence type="ECO:0000256" key="5">
    <source>
        <dbReference type="ARBA" id="ARBA00022598"/>
    </source>
</evidence>
<dbReference type="PANTHER" id="PTHR42918">
    <property type="entry name" value="LYSYL-TRNA SYNTHETASE"/>
    <property type="match status" value="1"/>
</dbReference>
<dbReference type="GO" id="GO:0006430">
    <property type="term" value="P:lysyl-tRNA aminoacylation"/>
    <property type="evidence" value="ECO:0007669"/>
    <property type="project" value="UniProtKB-UniRule"/>
</dbReference>
<dbReference type="Gene3D" id="3.30.930.10">
    <property type="entry name" value="Bira Bifunctional Protein, Domain 2"/>
    <property type="match status" value="1"/>
</dbReference>
<dbReference type="CDD" id="cd04322">
    <property type="entry name" value="LysRS_N"/>
    <property type="match status" value="1"/>
</dbReference>
<evidence type="ECO:0000256" key="16">
    <source>
        <dbReference type="ARBA" id="ARBA00024681"/>
    </source>
</evidence>
<dbReference type="Gene3D" id="2.40.50.140">
    <property type="entry name" value="Nucleic acid-binding proteins"/>
    <property type="match status" value="1"/>
</dbReference>
<keyword evidence="12" id="KW-0443">Lipid metabolism</keyword>
<evidence type="ECO:0000256" key="14">
    <source>
        <dbReference type="ARBA" id="ARBA00023251"/>
    </source>
</evidence>
<feature type="transmembrane region" description="Helical" evidence="20">
    <location>
        <begin position="189"/>
        <end position="213"/>
    </location>
</feature>
<dbReference type="Pfam" id="PF09924">
    <property type="entry name" value="LPG_synthase_C"/>
    <property type="match status" value="1"/>
</dbReference>
<keyword evidence="19" id="KW-0648">Protein biosynthesis</keyword>
<name>A0A077MBI8_9MICO</name>
<comment type="cofactor">
    <cofactor evidence="19">
        <name>Mg(2+)</name>
        <dbReference type="ChEBI" id="CHEBI:18420"/>
    </cofactor>
    <text evidence="19">Binds 3 Mg(2+) ions per subunit.</text>
</comment>
<dbReference type="AlphaFoldDB" id="A0A077MBI8"/>
<dbReference type="GO" id="GO:0005886">
    <property type="term" value="C:plasma membrane"/>
    <property type="evidence" value="ECO:0007669"/>
    <property type="project" value="UniProtKB-SubCell"/>
</dbReference>
<evidence type="ECO:0000256" key="11">
    <source>
        <dbReference type="ARBA" id="ARBA00022989"/>
    </source>
</evidence>
<feature type="domain" description="Aminoacyl-transfer RNA synthetases class-II family profile" evidence="21">
    <location>
        <begin position="749"/>
        <end position="1077"/>
    </location>
</feature>
<dbReference type="EMBL" id="CAJC01000142">
    <property type="protein sequence ID" value="CCI53240.1"/>
    <property type="molecule type" value="Genomic_DNA"/>
</dbReference>
<sequence>MATVTSLFMTLLLRGAARQPTLVENLFGLLNVPVARSWVSVVVLALVTRALLGRKRFALWLVAIFQAYAAFLGIIALLHFARMPIPVPWAAHDDLGRVLDIVSLGISAIALWWLWHIRSAFPGRLVPGSWLRAIAALVVGGGVTLAVTWACLEIVHKEVTPRGVVVAVLAALGDPDSVRHGRFAAVPGWVLDATAILLSLTIIAAVALFLGAARHRTRWSGDREVEIRRLLAAYGENDSLGYFATRRDKDSLFAADGEAVVLYRVMAGVSLASGDPIGRRESWPSAIALWLAEAREYGWLPTVLSVSEEGAKAYAAAGFSVIAMGDEAILDPARFDLRRASMTPVRHAAQRAARAGLTVTTHRQGDLAPEVLHEILERAEVWRGDEPERGFSMALNREADPADARILFATAREPQGSLVGLLSFVPWGRAGISLDLMRRSPEAPNGVTELLVARVMEDVSGLGIRRVSLNFCMFRAIFEDATRVGAGGITRFNASVLGFFDRFWQLERLYRSNAKFEPAWFPRFLCYQDAMSLPHAGIASASAEGFLPAPPFARFSGAGGGMLSASELAQVRALATTPAAAAGAIGPRRGDQTRHRYAVLADLERDGISGYPAAEEPRPTPLGELPATWSEATELVVVGRVRRVRDHGGVLFVVLTDGGRSIQLLLDAATLGRAALRRFAHLISGGDLLRVTGRPGRSRTGTPSLLVDEWTIEAKALHPIPFEAFEDPETRLRQRSVDLIVHPEQADLLRQRSAVVRAVRASLDSAGYLEVETPMLQSVHGGATARPFQTFSNAYGVDLSLRIAPELYLKRLLVGGLGPIYELGRNFRNEGADATHNPEFTSLEVYRPHADYVTMRHLTEDLIRSAASSLYGAPRLPMPTPAQVRGGLAGVDFVDVSGEWACVPVLTAVSEAVGRPITIDTDMDILLDLARTHHIPVRDAMGPGALIEELYAELVEPHTTTPTFYLDFPQETSPLTRPHRTSPGLVERWDLVIAGMEVATAYTELTDPVDQRQRLTEQSFNGAGGDVEAMEVDEDFLVAMESGMPPTGGMGMGIDRLVMLLTNTSIRGVLSFPFVRPRV</sequence>
<dbReference type="SUPFAM" id="SSF55681">
    <property type="entry name" value="Class II aaRS and biotin synthetases"/>
    <property type="match status" value="1"/>
</dbReference>
<evidence type="ECO:0000313" key="22">
    <source>
        <dbReference type="EMBL" id="CCI53240.1"/>
    </source>
</evidence>
<dbReference type="Pfam" id="PF01336">
    <property type="entry name" value="tRNA_anti-codon"/>
    <property type="match status" value="1"/>
</dbReference>
<evidence type="ECO:0000256" key="6">
    <source>
        <dbReference type="ARBA" id="ARBA00022679"/>
    </source>
</evidence>
<evidence type="ECO:0000256" key="13">
    <source>
        <dbReference type="ARBA" id="ARBA00023146"/>
    </source>
</evidence>
<keyword evidence="11 20" id="KW-1133">Transmembrane helix</keyword>
<dbReference type="GO" id="GO:0000287">
    <property type="term" value="F:magnesium ion binding"/>
    <property type="evidence" value="ECO:0007669"/>
    <property type="project" value="UniProtKB-UniRule"/>
</dbReference>
<dbReference type="SUPFAM" id="SSF50249">
    <property type="entry name" value="Nucleic acid-binding proteins"/>
    <property type="match status" value="1"/>
</dbReference>
<feature type="transmembrane region" description="Helical" evidence="20">
    <location>
        <begin position="133"/>
        <end position="155"/>
    </location>
</feature>
<evidence type="ECO:0000256" key="19">
    <source>
        <dbReference type="HAMAP-Rule" id="MF_00252"/>
    </source>
</evidence>
<comment type="function">
    <text evidence="16">Catalyzes the production of L-lysyl-tRNA(Lys)transfer and the transfer of a lysyl group from L-lysyl-tRNA(Lys) to membrane-bound phosphatidylglycerol (PG), which produces lysylphosphatidylglycerol (LPG), one of the components of the bacterial membrane with a positive net charge. LPG synthesis contributes to the resistance to cationic antimicrobial peptides (CAMPs) and likely protects M.tuberculosis against the CAMPs produced by competiting microorganisms (bacteriocins). In fact, the modification of anionic phosphatidylglycerol with positively charged L-lysine results in repulsion of the peptides.</text>
</comment>
<reference evidence="22 23" key="1">
    <citation type="journal article" date="2013" name="ISME J.">
        <title>A metabolic model for members of the genus Tetrasphaera involved in enhanced biological phosphorus removal.</title>
        <authorList>
            <person name="Kristiansen R."/>
            <person name="Nguyen H.T.T."/>
            <person name="Saunders A.M."/>
            <person name="Nielsen J.L."/>
            <person name="Wimmer R."/>
            <person name="Le V.Q."/>
            <person name="McIlroy S.J."/>
            <person name="Petrovski S."/>
            <person name="Seviour R.J."/>
            <person name="Calteau A."/>
            <person name="Nielsen K.L."/>
            <person name="Nielsen P.H."/>
        </authorList>
    </citation>
    <scope>NUCLEOTIDE SEQUENCE [LARGE SCALE GENOMIC DNA]</scope>
    <source>
        <strain evidence="22 23">Ben 74</strain>
    </source>
</reference>